<evidence type="ECO:0000313" key="3">
    <source>
        <dbReference type="Proteomes" id="UP000006878"/>
    </source>
</evidence>
<evidence type="ECO:0000259" key="1">
    <source>
        <dbReference type="Pfam" id="PF12728"/>
    </source>
</evidence>
<gene>
    <name evidence="2" type="ordered locus">AARI_pI00330</name>
</gene>
<protein>
    <submittedName>
        <fullName evidence="2">Excisionase</fullName>
    </submittedName>
</protein>
<sequence>MRTQCRGYTMTDGLDALFEGRRATLTAPEVAEILGMTKQGVYHWLRDGVIPGYKVGTTWFILRDDLKETLRKGANTPRVKDTPAPLEEE</sequence>
<dbReference type="InterPro" id="IPR009061">
    <property type="entry name" value="DNA-bd_dom_put_sf"/>
</dbReference>
<geneLocation type="plasmid" evidence="2 3">
    <name>pRE117-1</name>
</geneLocation>
<proteinExistence type="predicted"/>
<dbReference type="SUPFAM" id="SSF46955">
    <property type="entry name" value="Putative DNA-binding domain"/>
    <property type="match status" value="1"/>
</dbReference>
<dbReference type="NCBIfam" id="TIGR01764">
    <property type="entry name" value="excise"/>
    <property type="match status" value="1"/>
</dbReference>
<reference evidence="3" key="1">
    <citation type="journal article" date="2010" name="PLoS ONE">
        <title>The Arthrobacter arilaitensis Re117 genome sequence reveals its genetic adaptation to the surface of cheese.</title>
        <authorList>
            <person name="Monnet C."/>
            <person name="Loux V."/>
            <person name="Gibrat J.F."/>
            <person name="Spinnler E."/>
            <person name="Barbe V."/>
            <person name="Vacherie B."/>
            <person name="Gavory F."/>
            <person name="Gourbeyre E."/>
            <person name="Siguier P."/>
            <person name="Chandler M."/>
            <person name="Elleuch R."/>
            <person name="Irlinger F."/>
            <person name="Vallaeys T."/>
        </authorList>
    </citation>
    <scope>NUCLEOTIDE SEQUENCE</scope>
    <source>
        <strain evidence="3">DSM 16368 / CIP 108037 / IAM 15318 / JCM 13566 / Re117</strain>
    </source>
</reference>
<keyword evidence="3" id="KW-1185">Reference proteome</keyword>
<dbReference type="EMBL" id="FQ311475">
    <property type="protein sequence ID" value="CBQ74075.1"/>
    <property type="molecule type" value="Genomic_DNA"/>
</dbReference>
<evidence type="ECO:0000313" key="2">
    <source>
        <dbReference type="EMBL" id="CBQ74075.1"/>
    </source>
</evidence>
<organism evidence="2 3">
    <name type="scientific">Glutamicibacter arilaitensis (strain DSM 16368 / CIP 108037 / IAM 15318 / JCM 13566 / NCIMB 14258 / Re117)</name>
    <name type="common">Arthrobacter arilaitensis</name>
    <dbReference type="NCBI Taxonomy" id="861360"/>
    <lineage>
        <taxon>Bacteria</taxon>
        <taxon>Bacillati</taxon>
        <taxon>Actinomycetota</taxon>
        <taxon>Actinomycetes</taxon>
        <taxon>Micrococcales</taxon>
        <taxon>Micrococcaceae</taxon>
        <taxon>Glutamicibacter</taxon>
    </lineage>
</organism>
<dbReference type="Proteomes" id="UP000006878">
    <property type="component" value="Plasmid pRE117-1"/>
</dbReference>
<reference evidence="3" key="2">
    <citation type="submission" date="2010-07" db="EMBL/GenBank/DDBJ databases">
        <title>Complete genome sequence of Arthrobacter arilaitensis (strain DSM 16368 / CIP 108037 / JCM 13566 / Re117).</title>
        <authorList>
            <person name="Genoscope."/>
        </authorList>
    </citation>
    <scope>NUCLEOTIDE SEQUENCE [LARGE SCALE GENOMIC DNA]</scope>
    <source>
        <strain evidence="3">DSM 16368 / CIP 108037 / IAM 15318 / JCM 13566 / Re117</strain>
        <plasmid evidence="3">pRE117-1</plasmid>
    </source>
</reference>
<keyword evidence="2" id="KW-0614">Plasmid</keyword>
<dbReference type="InterPro" id="IPR010093">
    <property type="entry name" value="SinI_DNA-bd"/>
</dbReference>
<dbReference type="InterPro" id="IPR041657">
    <property type="entry name" value="HTH_17"/>
</dbReference>
<name>A0ABP1TYQ6_GLUAR</name>
<accession>A0ABP1TYQ6</accession>
<dbReference type="Pfam" id="PF12728">
    <property type="entry name" value="HTH_17"/>
    <property type="match status" value="1"/>
</dbReference>
<feature type="domain" description="Helix-turn-helix" evidence="1">
    <location>
        <begin position="25"/>
        <end position="72"/>
    </location>
</feature>